<sequence length="144" mass="15065">MKNALPLSALMVLSVSLAGCATAPMQPSAAMSPLTAYPALDCQGVRNELASVRAWETYYADKKTYHDKSAGTNSTLSAFSAVLGGMAASVGDTASLNEATKMATDNARDQATDETSAATAKLQQEGISRRRAALERMLTLKNCG</sequence>
<comment type="caution">
    <text evidence="2">The sequence shown here is derived from an EMBL/GenBank/DDBJ whole genome shotgun (WGS) entry which is preliminary data.</text>
</comment>
<keyword evidence="1" id="KW-0732">Signal</keyword>
<dbReference type="EMBL" id="SHKX01000010">
    <property type="protein sequence ID" value="RZU47945.1"/>
    <property type="molecule type" value="Genomic_DNA"/>
</dbReference>
<evidence type="ECO:0000256" key="1">
    <source>
        <dbReference type="SAM" id="SignalP"/>
    </source>
</evidence>
<name>A0A4Q7ZD57_9GAMM</name>
<feature type="signal peptide" evidence="1">
    <location>
        <begin position="1"/>
        <end position="23"/>
    </location>
</feature>
<evidence type="ECO:0000313" key="3">
    <source>
        <dbReference type="Proteomes" id="UP000292423"/>
    </source>
</evidence>
<protein>
    <recommendedName>
        <fullName evidence="4">Lipoprotein</fullName>
    </recommendedName>
</protein>
<dbReference type="PROSITE" id="PS51257">
    <property type="entry name" value="PROKAR_LIPOPROTEIN"/>
    <property type="match status" value="1"/>
</dbReference>
<evidence type="ECO:0008006" key="4">
    <source>
        <dbReference type="Google" id="ProtNLM"/>
    </source>
</evidence>
<organism evidence="2 3">
    <name type="scientific">Fluviicoccus keumensis</name>
    <dbReference type="NCBI Taxonomy" id="1435465"/>
    <lineage>
        <taxon>Bacteria</taxon>
        <taxon>Pseudomonadati</taxon>
        <taxon>Pseudomonadota</taxon>
        <taxon>Gammaproteobacteria</taxon>
        <taxon>Moraxellales</taxon>
        <taxon>Moraxellaceae</taxon>
        <taxon>Fluviicoccus</taxon>
    </lineage>
</organism>
<dbReference type="Proteomes" id="UP000292423">
    <property type="component" value="Unassembled WGS sequence"/>
</dbReference>
<proteinExistence type="predicted"/>
<gene>
    <name evidence="2" type="ORF">EV700_0914</name>
</gene>
<feature type="chain" id="PRO_5020935417" description="Lipoprotein" evidence="1">
    <location>
        <begin position="24"/>
        <end position="144"/>
    </location>
</feature>
<dbReference type="AlphaFoldDB" id="A0A4Q7ZD57"/>
<evidence type="ECO:0000313" key="2">
    <source>
        <dbReference type="EMBL" id="RZU47945.1"/>
    </source>
</evidence>
<reference evidence="2 3" key="1">
    <citation type="submission" date="2019-02" db="EMBL/GenBank/DDBJ databases">
        <title>Genomic Encyclopedia of Type Strains, Phase IV (KMG-IV): sequencing the most valuable type-strain genomes for metagenomic binning, comparative biology and taxonomic classification.</title>
        <authorList>
            <person name="Goeker M."/>
        </authorList>
    </citation>
    <scope>NUCLEOTIDE SEQUENCE [LARGE SCALE GENOMIC DNA]</scope>
    <source>
        <strain evidence="2 3">DSM 105135</strain>
    </source>
</reference>
<dbReference type="RefSeq" id="WP_130411151.1">
    <property type="nucleotide sequence ID" value="NZ_SHKX01000010.1"/>
</dbReference>
<accession>A0A4Q7ZD57</accession>
<keyword evidence="3" id="KW-1185">Reference proteome</keyword>